<evidence type="ECO:0000259" key="7">
    <source>
        <dbReference type="Pfam" id="PF08478"/>
    </source>
</evidence>
<evidence type="ECO:0000256" key="3">
    <source>
        <dbReference type="ARBA" id="ARBA00022692"/>
    </source>
</evidence>
<dbReference type="InterPro" id="IPR005548">
    <property type="entry name" value="Cell_div_FtsQ/DivIB_C"/>
</dbReference>
<feature type="domain" description="POTRA" evidence="7">
    <location>
        <begin position="6"/>
        <end position="47"/>
    </location>
</feature>
<feature type="non-terminal residue" evidence="8">
    <location>
        <position position="1"/>
    </location>
</feature>
<feature type="domain" description="Cell division protein FtsQ/DivIB C-terminal" evidence="6">
    <location>
        <begin position="58"/>
        <end position="184"/>
    </location>
</feature>
<keyword evidence="3" id="KW-0812">Transmembrane</keyword>
<dbReference type="Pfam" id="PF03799">
    <property type="entry name" value="FtsQ_DivIB_C"/>
    <property type="match status" value="1"/>
</dbReference>
<evidence type="ECO:0000256" key="1">
    <source>
        <dbReference type="ARBA" id="ARBA00022475"/>
    </source>
</evidence>
<accession>A0A2G9YVW3</accession>
<organism evidence="8 9">
    <name type="scientific">Candidatus Nealsonbacteria bacterium CG23_combo_of_CG06-09_8_20_14_all_38_19</name>
    <dbReference type="NCBI Taxonomy" id="1974721"/>
    <lineage>
        <taxon>Bacteria</taxon>
        <taxon>Candidatus Nealsoniibacteriota</taxon>
    </lineage>
</organism>
<keyword evidence="2" id="KW-0132">Cell division</keyword>
<reference evidence="8 9" key="1">
    <citation type="submission" date="2017-09" db="EMBL/GenBank/DDBJ databases">
        <title>Depth-based differentiation of microbial function through sediment-hosted aquifers and enrichment of novel symbionts in the deep terrestrial subsurface.</title>
        <authorList>
            <person name="Probst A.J."/>
            <person name="Ladd B."/>
            <person name="Jarett J.K."/>
            <person name="Geller-Mcgrath D.E."/>
            <person name="Sieber C.M."/>
            <person name="Emerson J.B."/>
            <person name="Anantharaman K."/>
            <person name="Thomas B.C."/>
            <person name="Malmstrom R."/>
            <person name="Stieglmeier M."/>
            <person name="Klingl A."/>
            <person name="Woyke T."/>
            <person name="Ryan C.M."/>
            <person name="Banfield J.F."/>
        </authorList>
    </citation>
    <scope>NUCLEOTIDE SEQUENCE [LARGE SCALE GENOMIC DNA]</scope>
    <source>
        <strain evidence="8">CG23_combo_of_CG06-09_8_20_14_all_38_19</strain>
    </source>
</reference>
<dbReference type="Proteomes" id="UP000230273">
    <property type="component" value="Unassembled WGS sequence"/>
</dbReference>
<evidence type="ECO:0000256" key="2">
    <source>
        <dbReference type="ARBA" id="ARBA00022618"/>
    </source>
</evidence>
<dbReference type="AlphaFoldDB" id="A0A2G9YVW3"/>
<sequence length="195" mass="23250">LFFTTRSIFLVNLKQIKKEILENFPQMAEVYFKRKFPAILELKIEERKPIAIFNFEESYFFIDKKGIIFEEVSEDESSLKKIIFSPKIKNSLLTEKPKLGERVVEEELISKILKISSELENLKVQILEANLVSDERINIKTSEDWEIYFDPKKDLSWQLTKLKVDLENLIPFERRKDLEYIELRFGDSAPFKYKD</sequence>
<evidence type="ECO:0000259" key="6">
    <source>
        <dbReference type="Pfam" id="PF03799"/>
    </source>
</evidence>
<keyword evidence="1" id="KW-1003">Cell membrane</keyword>
<protein>
    <submittedName>
        <fullName evidence="8">Uncharacterized protein</fullName>
    </submittedName>
</protein>
<keyword evidence="5" id="KW-0131">Cell cycle</keyword>
<evidence type="ECO:0000313" key="8">
    <source>
        <dbReference type="EMBL" id="PIP23360.1"/>
    </source>
</evidence>
<proteinExistence type="predicted"/>
<dbReference type="InterPro" id="IPR013685">
    <property type="entry name" value="POTRA_FtsQ_type"/>
</dbReference>
<dbReference type="GO" id="GO:0051301">
    <property type="term" value="P:cell division"/>
    <property type="evidence" value="ECO:0007669"/>
    <property type="project" value="UniProtKB-KW"/>
</dbReference>
<dbReference type="Pfam" id="PF08478">
    <property type="entry name" value="POTRA_1"/>
    <property type="match status" value="1"/>
</dbReference>
<keyword evidence="4" id="KW-1133">Transmembrane helix</keyword>
<evidence type="ECO:0000256" key="5">
    <source>
        <dbReference type="ARBA" id="ARBA00023306"/>
    </source>
</evidence>
<dbReference type="EMBL" id="PCRP01000060">
    <property type="protein sequence ID" value="PIP23360.1"/>
    <property type="molecule type" value="Genomic_DNA"/>
</dbReference>
<keyword evidence="4" id="KW-0472">Membrane</keyword>
<comment type="caution">
    <text evidence="8">The sequence shown here is derived from an EMBL/GenBank/DDBJ whole genome shotgun (WGS) entry which is preliminary data.</text>
</comment>
<name>A0A2G9YVW3_9BACT</name>
<evidence type="ECO:0000256" key="4">
    <source>
        <dbReference type="ARBA" id="ARBA00022989"/>
    </source>
</evidence>
<evidence type="ECO:0000313" key="9">
    <source>
        <dbReference type="Proteomes" id="UP000230273"/>
    </source>
</evidence>
<gene>
    <name evidence="8" type="ORF">COX36_03785</name>
</gene>